<proteinExistence type="predicted"/>
<evidence type="ECO:0000313" key="3">
    <source>
        <dbReference type="Proteomes" id="UP000078046"/>
    </source>
</evidence>
<dbReference type="InterPro" id="IPR010945">
    <property type="entry name" value="Malate_DH_type2"/>
</dbReference>
<protein>
    <submittedName>
        <fullName evidence="2">Putative malate dehydrogenase 1B</fullName>
    </submittedName>
</protein>
<gene>
    <name evidence="2" type="ORF">A3Q56_02993</name>
</gene>
<dbReference type="GO" id="GO:0016616">
    <property type="term" value="F:oxidoreductase activity, acting on the CH-OH group of donors, NAD or NADP as acceptor"/>
    <property type="evidence" value="ECO:0007669"/>
    <property type="project" value="InterPro"/>
</dbReference>
<dbReference type="SUPFAM" id="SSF56327">
    <property type="entry name" value="LDH C-terminal domain-like"/>
    <property type="match status" value="1"/>
</dbReference>
<sequence length="514" mass="59413">MARIVISGVCDSPHWAKIEILSDHLAKNLDSFYVKKIIKKREEWSQWKDLIFFKNGWNLKRNKYNDVFVWRELLSRGGKGTIIGDYNDYQEYTHVYYSETVSILTNELVDIAKYNHEHKIKQIKLKKDVEISKTIIKIGISCLNNEIKCSAICTLLSQFLVGSYPKNFYSINFIYNEKTKVNSENVDTLESELFDLAHSNISQILHRDIVGVFEDSNFLFLIDSLTIIDNESRENYINRVYSHYSIIADSVCNHAQRDCQIIISSDGPYHIICQALIDTFKGLKQNWRCNSFLLNNNRSIRTVKNIISKKIKNFAKNIVDLIDWSCPGVELDIDKKVKLIDLSQAKIYNQLDPVEGDQHFYLNLLKTINDKKWLSLDYMNLAKQNITRMYSSRPKYINEAHSICKSFFDWYGQKKEYVSMTSVVVPSNGSYNIENNIPFSFPAIIGPNGRINIIENVKLNHVISNGFPEIVERVQFLNAVIALRKIKFKNCFTRPRINDSIPLGGASSYLANTA</sequence>
<dbReference type="EMBL" id="LWCA01000312">
    <property type="protein sequence ID" value="OAF69252.1"/>
    <property type="molecule type" value="Genomic_DNA"/>
</dbReference>
<reference evidence="2 3" key="1">
    <citation type="submission" date="2016-04" db="EMBL/GenBank/DDBJ databases">
        <title>The genome of Intoshia linei affirms orthonectids as highly simplified spiralians.</title>
        <authorList>
            <person name="Mikhailov K.V."/>
            <person name="Slusarev G.S."/>
            <person name="Nikitin M.A."/>
            <person name="Logacheva M.D."/>
            <person name="Penin A."/>
            <person name="Aleoshin V."/>
            <person name="Panchin Y.V."/>
        </authorList>
    </citation>
    <scope>NUCLEOTIDE SEQUENCE [LARGE SCALE GENOMIC DNA]</scope>
    <source>
        <strain evidence="2">Intl2013</strain>
        <tissue evidence="2">Whole animal</tissue>
    </source>
</reference>
<dbReference type="GO" id="GO:0016615">
    <property type="term" value="F:malate dehydrogenase activity"/>
    <property type="evidence" value="ECO:0007669"/>
    <property type="project" value="InterPro"/>
</dbReference>
<evidence type="ECO:0000313" key="2">
    <source>
        <dbReference type="EMBL" id="OAF69252.1"/>
    </source>
</evidence>
<dbReference type="Proteomes" id="UP000078046">
    <property type="component" value="Unassembled WGS sequence"/>
</dbReference>
<dbReference type="GO" id="GO:0006108">
    <property type="term" value="P:malate metabolic process"/>
    <property type="evidence" value="ECO:0007669"/>
    <property type="project" value="InterPro"/>
</dbReference>
<dbReference type="Gene3D" id="3.90.110.10">
    <property type="entry name" value="Lactate dehydrogenase/glycoside hydrolase, family 4, C-terminal"/>
    <property type="match status" value="1"/>
</dbReference>
<comment type="caution">
    <text evidence="2">The sequence shown here is derived from an EMBL/GenBank/DDBJ whole genome shotgun (WGS) entry which is preliminary data.</text>
</comment>
<evidence type="ECO:0000256" key="1">
    <source>
        <dbReference type="ARBA" id="ARBA00023002"/>
    </source>
</evidence>
<name>A0A177B6C4_9BILA</name>
<dbReference type="PANTHER" id="PTHR23382">
    <property type="entry name" value="MALATE DEHYDROGENASE"/>
    <property type="match status" value="1"/>
</dbReference>
<dbReference type="InterPro" id="IPR015955">
    <property type="entry name" value="Lactate_DH/Glyco_Ohase_4_C"/>
</dbReference>
<keyword evidence="3" id="KW-1185">Reference proteome</keyword>
<accession>A0A177B6C4</accession>
<organism evidence="2 3">
    <name type="scientific">Intoshia linei</name>
    <dbReference type="NCBI Taxonomy" id="1819745"/>
    <lineage>
        <taxon>Eukaryota</taxon>
        <taxon>Metazoa</taxon>
        <taxon>Spiralia</taxon>
        <taxon>Lophotrochozoa</taxon>
        <taxon>Mesozoa</taxon>
        <taxon>Orthonectida</taxon>
        <taxon>Rhopaluridae</taxon>
        <taxon>Intoshia</taxon>
    </lineage>
</organism>
<dbReference type="AlphaFoldDB" id="A0A177B6C4"/>
<dbReference type="OrthoDB" id="1510206at2759"/>
<keyword evidence="1" id="KW-0560">Oxidoreductase</keyword>